<keyword evidence="1" id="KW-1133">Transmembrane helix</keyword>
<protein>
    <submittedName>
        <fullName evidence="2">Membrane protein AbrB duplication</fullName>
    </submittedName>
</protein>
<dbReference type="PIRSF" id="PIRSF038991">
    <property type="entry name" value="Protein_AbrB"/>
    <property type="match status" value="1"/>
</dbReference>
<dbReference type="Pfam" id="PF05145">
    <property type="entry name" value="AbrB"/>
    <property type="match status" value="1"/>
</dbReference>
<feature type="transmembrane region" description="Helical" evidence="1">
    <location>
        <begin position="77"/>
        <end position="97"/>
    </location>
</feature>
<dbReference type="GO" id="GO:0010468">
    <property type="term" value="P:regulation of gene expression"/>
    <property type="evidence" value="ECO:0007669"/>
    <property type="project" value="InterPro"/>
</dbReference>
<reference evidence="2 3" key="1">
    <citation type="submission" date="2011-09" db="EMBL/GenBank/DDBJ databases">
        <title>The draft genome of Fischerella sp. JSC-11.</title>
        <authorList>
            <consortium name="US DOE Joint Genome Institute (JGI-PGF)"/>
            <person name="Lucas S."/>
            <person name="Han J."/>
            <person name="Lapidus A."/>
            <person name="Cheng J.-F."/>
            <person name="Goodwin L."/>
            <person name="Pitluck S."/>
            <person name="Peters L."/>
            <person name="Land M.L."/>
            <person name="Hauser L."/>
            <person name="Sarkisova S."/>
            <person name="Bryant D.A."/>
            <person name="Brown I."/>
            <person name="Woyke T.J."/>
        </authorList>
    </citation>
    <scope>NUCLEOTIDE SEQUENCE [LARGE SCALE GENOMIC DNA]</scope>
    <source>
        <strain evidence="2 3">JSC-11</strain>
    </source>
</reference>
<dbReference type="PANTHER" id="PTHR38457">
    <property type="entry name" value="REGULATOR ABRB-RELATED"/>
    <property type="match status" value="1"/>
</dbReference>
<dbReference type="AlphaFoldDB" id="G6FZ74"/>
<feature type="transmembrane region" description="Helical" evidence="1">
    <location>
        <begin position="381"/>
        <end position="401"/>
    </location>
</feature>
<feature type="transmembrane region" description="Helical" evidence="1">
    <location>
        <begin position="347"/>
        <end position="369"/>
    </location>
</feature>
<evidence type="ECO:0000256" key="1">
    <source>
        <dbReference type="SAM" id="Phobius"/>
    </source>
</evidence>
<name>G6FZ74_9CYAN</name>
<feature type="transmembrane region" description="Helical" evidence="1">
    <location>
        <begin position="256"/>
        <end position="277"/>
    </location>
</feature>
<feature type="transmembrane region" description="Helical" evidence="1">
    <location>
        <begin position="233"/>
        <end position="250"/>
    </location>
</feature>
<dbReference type="GO" id="GO:0016020">
    <property type="term" value="C:membrane"/>
    <property type="evidence" value="ECO:0007669"/>
    <property type="project" value="InterPro"/>
</dbReference>
<feature type="transmembrane region" description="Helical" evidence="1">
    <location>
        <begin position="164"/>
        <end position="184"/>
    </location>
</feature>
<keyword evidence="1" id="KW-0812">Transmembrane</keyword>
<feature type="transmembrane region" description="Helical" evidence="1">
    <location>
        <begin position="289"/>
        <end position="308"/>
    </location>
</feature>
<feature type="transmembrane region" description="Helical" evidence="1">
    <location>
        <begin position="109"/>
        <end position="129"/>
    </location>
</feature>
<organism evidence="2 3">
    <name type="scientific">Fischerella thermalis JSC-11</name>
    <dbReference type="NCBI Taxonomy" id="741277"/>
    <lineage>
        <taxon>Bacteria</taxon>
        <taxon>Bacillati</taxon>
        <taxon>Cyanobacteriota</taxon>
        <taxon>Cyanophyceae</taxon>
        <taxon>Nostocales</taxon>
        <taxon>Hapalosiphonaceae</taxon>
        <taxon>Fischerella</taxon>
    </lineage>
</organism>
<evidence type="ECO:0000313" key="3">
    <source>
        <dbReference type="Proteomes" id="UP000004344"/>
    </source>
</evidence>
<evidence type="ECO:0000313" key="2">
    <source>
        <dbReference type="EMBL" id="EHC09092.1"/>
    </source>
</evidence>
<proteinExistence type="predicted"/>
<keyword evidence="3" id="KW-1185">Reference proteome</keyword>
<dbReference type="EMBL" id="AGIZ01000015">
    <property type="protein sequence ID" value="EHC09092.1"/>
    <property type="molecule type" value="Genomic_DNA"/>
</dbReference>
<dbReference type="NCBIfam" id="TIGR03082">
    <property type="entry name" value="Gneg_AbrB_dup"/>
    <property type="match status" value="1"/>
</dbReference>
<accession>G6FZ74</accession>
<dbReference type="Proteomes" id="UP000004344">
    <property type="component" value="Unassembled WGS sequence"/>
</dbReference>
<feature type="transmembrane region" description="Helical" evidence="1">
    <location>
        <begin position="190"/>
        <end position="212"/>
    </location>
</feature>
<dbReference type="PATRIC" id="fig|741277.3.peg.3667"/>
<dbReference type="PANTHER" id="PTHR38457:SF1">
    <property type="entry name" value="REGULATOR ABRB-RELATED"/>
    <property type="match status" value="1"/>
</dbReference>
<feature type="transmembrane region" description="Helical" evidence="1">
    <location>
        <begin position="320"/>
        <end position="340"/>
    </location>
</feature>
<comment type="caution">
    <text evidence="2">The sequence shown here is derived from an EMBL/GenBank/DDBJ whole genome shotgun (WGS) entry which is preliminary data.</text>
</comment>
<feature type="transmembrane region" description="Helical" evidence="1">
    <location>
        <begin position="135"/>
        <end position="157"/>
    </location>
</feature>
<dbReference type="InterPro" id="IPR007820">
    <property type="entry name" value="AbrB_fam"/>
</dbReference>
<sequence>MHVLCDRASLVTSRFKKHLLMNQNLIVVPHQEDSTTTNPIVSQQQQLIKQLQILSAELLLAIPFGFALFHFNFGGIAWIFGGIISGAAIFQTSRIFYNYLPKPNRTAREIGMILVGITIGASNAHANLANISASAPVFVCLTLFLLLCGGCIGYIYSRLSKTNLLTAMLATVPGGVGVMSAIAADYNKNVTLVALVQALRITSVVFLIPLIARVTNNTSVQPPISSAIEPYSFELLFLVLVISTLAVYIAKFLKVPAAPFFASLLVGMAFNPILNWLPFIDDISFTPPLVIKLLGQMLLGITIGEYWGEKPTFQKRTIGYAIISVAMTLAAGVAATLLAMQLTSWDWLTCLLVTAPGGSAEIILVALTLDHNVEIVTAGHVVRLIAINSFLPIGIFLFRYFDNQEGRRESV</sequence>
<dbReference type="InterPro" id="IPR017516">
    <property type="entry name" value="AbrB_dup"/>
</dbReference>
<gene>
    <name evidence="2" type="ORF">FJSC11DRAFT_4173</name>
</gene>
<keyword evidence="1" id="KW-0472">Membrane</keyword>